<protein>
    <recommendedName>
        <fullName evidence="1">Ig-like domain-containing protein</fullName>
    </recommendedName>
</protein>
<proteinExistence type="predicted"/>
<evidence type="ECO:0000313" key="2">
    <source>
        <dbReference type="EMBL" id="KAL0186770.1"/>
    </source>
</evidence>
<evidence type="ECO:0000313" key="3">
    <source>
        <dbReference type="Proteomes" id="UP001529510"/>
    </source>
</evidence>
<reference evidence="2 3" key="1">
    <citation type="submission" date="2024-05" db="EMBL/GenBank/DDBJ databases">
        <title>Genome sequencing and assembly of Indian major carp, Cirrhinus mrigala (Hamilton, 1822).</title>
        <authorList>
            <person name="Mohindra V."/>
            <person name="Chowdhury L.M."/>
            <person name="Lal K."/>
            <person name="Jena J.K."/>
        </authorList>
    </citation>
    <scope>NUCLEOTIDE SEQUENCE [LARGE SCALE GENOMIC DNA]</scope>
    <source>
        <strain evidence="2">CM1030</strain>
        <tissue evidence="2">Blood</tissue>
    </source>
</reference>
<name>A0ABD0QL57_CIRMR</name>
<dbReference type="InterPro" id="IPR007110">
    <property type="entry name" value="Ig-like_dom"/>
</dbReference>
<dbReference type="AlphaFoldDB" id="A0ABD0QL57"/>
<dbReference type="EMBL" id="JAMKFB020000008">
    <property type="protein sequence ID" value="KAL0186770.1"/>
    <property type="molecule type" value="Genomic_DNA"/>
</dbReference>
<feature type="non-terminal residue" evidence="2">
    <location>
        <position position="1"/>
    </location>
</feature>
<dbReference type="PROSITE" id="PS50835">
    <property type="entry name" value="IG_LIKE"/>
    <property type="match status" value="1"/>
</dbReference>
<dbReference type="InterPro" id="IPR036179">
    <property type="entry name" value="Ig-like_dom_sf"/>
</dbReference>
<dbReference type="InterPro" id="IPR013783">
    <property type="entry name" value="Ig-like_fold"/>
</dbReference>
<dbReference type="Gene3D" id="2.60.40.10">
    <property type="entry name" value="Immunoglobulins"/>
    <property type="match status" value="1"/>
</dbReference>
<accession>A0ABD0QL57</accession>
<dbReference type="Pfam" id="PF07686">
    <property type="entry name" value="V-set"/>
    <property type="match status" value="1"/>
</dbReference>
<dbReference type="SUPFAM" id="SSF48726">
    <property type="entry name" value="Immunoglobulin"/>
    <property type="match status" value="1"/>
</dbReference>
<dbReference type="InterPro" id="IPR013106">
    <property type="entry name" value="Ig_V-set"/>
</dbReference>
<organism evidence="2 3">
    <name type="scientific">Cirrhinus mrigala</name>
    <name type="common">Mrigala</name>
    <dbReference type="NCBI Taxonomy" id="683832"/>
    <lineage>
        <taxon>Eukaryota</taxon>
        <taxon>Metazoa</taxon>
        <taxon>Chordata</taxon>
        <taxon>Craniata</taxon>
        <taxon>Vertebrata</taxon>
        <taxon>Euteleostomi</taxon>
        <taxon>Actinopterygii</taxon>
        <taxon>Neopterygii</taxon>
        <taxon>Teleostei</taxon>
        <taxon>Ostariophysi</taxon>
        <taxon>Cypriniformes</taxon>
        <taxon>Cyprinidae</taxon>
        <taxon>Labeoninae</taxon>
        <taxon>Labeonini</taxon>
        <taxon>Cirrhinus</taxon>
    </lineage>
</organism>
<feature type="domain" description="Ig-like" evidence="1">
    <location>
        <begin position="1"/>
        <end position="51"/>
    </location>
</feature>
<comment type="caution">
    <text evidence="2">The sequence shown here is derived from an EMBL/GenBank/DDBJ whole genome shotgun (WGS) entry which is preliminary data.</text>
</comment>
<gene>
    <name evidence="2" type="ORF">M9458_018440</name>
</gene>
<keyword evidence="3" id="KW-1185">Reference proteome</keyword>
<dbReference type="Proteomes" id="UP001529510">
    <property type="component" value="Unassembled WGS sequence"/>
</dbReference>
<evidence type="ECO:0000259" key="1">
    <source>
        <dbReference type="PROSITE" id="PS50835"/>
    </source>
</evidence>
<sequence>GRDPSNRPVSAPLEAADGSLYISSPTAEDSGVYVCTATSAVGYTSREMHLSVN</sequence>
<feature type="non-terminal residue" evidence="2">
    <location>
        <position position="53"/>
    </location>
</feature>